<name>A0A9P7J2T2_9AGAM</name>
<accession>A0A9P7J2T2</accession>
<organism evidence="1 2">
    <name type="scientific">Suillus plorans</name>
    <dbReference type="NCBI Taxonomy" id="116603"/>
    <lineage>
        <taxon>Eukaryota</taxon>
        <taxon>Fungi</taxon>
        <taxon>Dikarya</taxon>
        <taxon>Basidiomycota</taxon>
        <taxon>Agaricomycotina</taxon>
        <taxon>Agaricomycetes</taxon>
        <taxon>Agaricomycetidae</taxon>
        <taxon>Boletales</taxon>
        <taxon>Suillineae</taxon>
        <taxon>Suillaceae</taxon>
        <taxon>Suillus</taxon>
    </lineage>
</organism>
<dbReference type="AlphaFoldDB" id="A0A9P7J2T2"/>
<proteinExistence type="predicted"/>
<dbReference type="RefSeq" id="XP_041164125.1">
    <property type="nucleotide sequence ID" value="XM_041305975.1"/>
</dbReference>
<dbReference type="OrthoDB" id="2689864at2759"/>
<protein>
    <submittedName>
        <fullName evidence="1">Uncharacterized protein</fullName>
    </submittedName>
</protein>
<keyword evidence="2" id="KW-1185">Reference proteome</keyword>
<dbReference type="GeneID" id="64599739"/>
<comment type="caution">
    <text evidence="1">The sequence shown here is derived from an EMBL/GenBank/DDBJ whole genome shotgun (WGS) entry which is preliminary data.</text>
</comment>
<evidence type="ECO:0000313" key="1">
    <source>
        <dbReference type="EMBL" id="KAG1799902.1"/>
    </source>
</evidence>
<dbReference type="EMBL" id="JABBWE010000010">
    <property type="protein sequence ID" value="KAG1799902.1"/>
    <property type="molecule type" value="Genomic_DNA"/>
</dbReference>
<gene>
    <name evidence="1" type="ORF">HD556DRAFT_1439570</name>
</gene>
<sequence length="70" mass="8099">MAEIETASDAAFNPFKFREPLRFTVPRRRIIALGVVKVEGIYRVPGDSDFVLELRLRIDRINYTPDGMCR</sequence>
<evidence type="ECO:0000313" key="2">
    <source>
        <dbReference type="Proteomes" id="UP000719766"/>
    </source>
</evidence>
<dbReference type="Proteomes" id="UP000719766">
    <property type="component" value="Unassembled WGS sequence"/>
</dbReference>
<reference evidence="1" key="1">
    <citation type="journal article" date="2020" name="New Phytol.">
        <title>Comparative genomics reveals dynamic genome evolution in host specialist ectomycorrhizal fungi.</title>
        <authorList>
            <person name="Lofgren L.A."/>
            <person name="Nguyen N.H."/>
            <person name="Vilgalys R."/>
            <person name="Ruytinx J."/>
            <person name="Liao H.L."/>
            <person name="Branco S."/>
            <person name="Kuo A."/>
            <person name="LaButti K."/>
            <person name="Lipzen A."/>
            <person name="Andreopoulos W."/>
            <person name="Pangilinan J."/>
            <person name="Riley R."/>
            <person name="Hundley H."/>
            <person name="Na H."/>
            <person name="Barry K."/>
            <person name="Grigoriev I.V."/>
            <person name="Stajich J.E."/>
            <person name="Kennedy P.G."/>
        </authorList>
    </citation>
    <scope>NUCLEOTIDE SEQUENCE</scope>
    <source>
        <strain evidence="1">S12</strain>
    </source>
</reference>